<evidence type="ECO:0000313" key="2">
    <source>
        <dbReference type="EMBL" id="GJT00433.1"/>
    </source>
</evidence>
<gene>
    <name evidence="2" type="ORF">Tco_0821602</name>
</gene>
<evidence type="ECO:0000313" key="3">
    <source>
        <dbReference type="Proteomes" id="UP001151760"/>
    </source>
</evidence>
<dbReference type="Proteomes" id="UP001151760">
    <property type="component" value="Unassembled WGS sequence"/>
</dbReference>
<feature type="region of interest" description="Disordered" evidence="1">
    <location>
        <begin position="1"/>
        <end position="28"/>
    </location>
</feature>
<proteinExistence type="predicted"/>
<sequence>MKNEYLDSDNAPLENAASIGEDIHNDDSVYDVDFSETEEASDYADAMIDEENEIYEAEVEVHLFGLRESNYQFTSIGVSSEVPDNVFMEKDGHEMDIDDFNTDSSGEGDCPGGKRSALNKLKKAFMQGEGDVSKYAFYCS</sequence>
<accession>A0ABQ5AGU4</accession>
<comment type="caution">
    <text evidence="2">The sequence shown here is derived from an EMBL/GenBank/DDBJ whole genome shotgun (WGS) entry which is preliminary data.</text>
</comment>
<organism evidence="2 3">
    <name type="scientific">Tanacetum coccineum</name>
    <dbReference type="NCBI Taxonomy" id="301880"/>
    <lineage>
        <taxon>Eukaryota</taxon>
        <taxon>Viridiplantae</taxon>
        <taxon>Streptophyta</taxon>
        <taxon>Embryophyta</taxon>
        <taxon>Tracheophyta</taxon>
        <taxon>Spermatophyta</taxon>
        <taxon>Magnoliopsida</taxon>
        <taxon>eudicotyledons</taxon>
        <taxon>Gunneridae</taxon>
        <taxon>Pentapetalae</taxon>
        <taxon>asterids</taxon>
        <taxon>campanulids</taxon>
        <taxon>Asterales</taxon>
        <taxon>Asteraceae</taxon>
        <taxon>Asteroideae</taxon>
        <taxon>Anthemideae</taxon>
        <taxon>Anthemidinae</taxon>
        <taxon>Tanacetum</taxon>
    </lineage>
</organism>
<reference evidence="2" key="1">
    <citation type="journal article" date="2022" name="Int. J. Mol. Sci.">
        <title>Draft Genome of Tanacetum Coccineum: Genomic Comparison of Closely Related Tanacetum-Family Plants.</title>
        <authorList>
            <person name="Yamashiro T."/>
            <person name="Shiraishi A."/>
            <person name="Nakayama K."/>
            <person name="Satake H."/>
        </authorList>
    </citation>
    <scope>NUCLEOTIDE SEQUENCE</scope>
</reference>
<protein>
    <submittedName>
        <fullName evidence="2">Uncharacterized protein</fullName>
    </submittedName>
</protein>
<dbReference type="EMBL" id="BQNB010012194">
    <property type="protein sequence ID" value="GJT00433.1"/>
    <property type="molecule type" value="Genomic_DNA"/>
</dbReference>
<reference evidence="2" key="2">
    <citation type="submission" date="2022-01" db="EMBL/GenBank/DDBJ databases">
        <authorList>
            <person name="Yamashiro T."/>
            <person name="Shiraishi A."/>
            <person name="Satake H."/>
            <person name="Nakayama K."/>
        </authorList>
    </citation>
    <scope>NUCLEOTIDE SEQUENCE</scope>
</reference>
<name>A0ABQ5AGU4_9ASTR</name>
<keyword evidence="3" id="KW-1185">Reference proteome</keyword>
<evidence type="ECO:0000256" key="1">
    <source>
        <dbReference type="SAM" id="MobiDB-lite"/>
    </source>
</evidence>